<evidence type="ECO:0000313" key="7">
    <source>
        <dbReference type="Proteomes" id="UP000501868"/>
    </source>
</evidence>
<accession>A0A6H1P3T8</accession>
<gene>
    <name evidence="6" type="ORF">HFZ78_16980</name>
</gene>
<dbReference type="PANTHER" id="PTHR22550:SF16">
    <property type="entry name" value="SPORE GERMINATION PROTEIN"/>
    <property type="match status" value="1"/>
</dbReference>
<name>A0A6H1P3T8_PRIMG</name>
<dbReference type="GO" id="GO:0005886">
    <property type="term" value="C:plasma membrane"/>
    <property type="evidence" value="ECO:0007669"/>
    <property type="project" value="UniProtKB-SubCell"/>
</dbReference>
<evidence type="ECO:0000256" key="1">
    <source>
        <dbReference type="ARBA" id="ARBA00004141"/>
    </source>
</evidence>
<comment type="subcellular location">
    <subcellularLocation>
        <location evidence="4">Cell membrane</location>
    </subcellularLocation>
    <subcellularLocation>
        <location evidence="1">Membrane</location>
        <topology evidence="1">Multi-pass membrane protein</topology>
    </subcellularLocation>
</comment>
<evidence type="ECO:0000256" key="2">
    <source>
        <dbReference type="ARBA" id="ARBA00005278"/>
    </source>
</evidence>
<evidence type="ECO:0000256" key="4">
    <source>
        <dbReference type="PIRNR" id="PIRNR005690"/>
    </source>
</evidence>
<evidence type="ECO:0000313" key="6">
    <source>
        <dbReference type="EMBL" id="QIZ08213.1"/>
    </source>
</evidence>
<organism evidence="6 7">
    <name type="scientific">Priestia megaterium</name>
    <name type="common">Bacillus megaterium</name>
    <dbReference type="NCBI Taxonomy" id="1404"/>
    <lineage>
        <taxon>Bacteria</taxon>
        <taxon>Bacillati</taxon>
        <taxon>Bacillota</taxon>
        <taxon>Bacilli</taxon>
        <taxon>Bacillales</taxon>
        <taxon>Bacillaceae</taxon>
        <taxon>Priestia</taxon>
    </lineage>
</organism>
<feature type="transmembrane region" description="Helical" evidence="5">
    <location>
        <begin position="401"/>
        <end position="420"/>
    </location>
</feature>
<protein>
    <submittedName>
        <fullName evidence="6">Spore germination protein</fullName>
    </submittedName>
</protein>
<evidence type="ECO:0000256" key="3">
    <source>
        <dbReference type="ARBA" id="ARBA00023136"/>
    </source>
</evidence>
<dbReference type="PANTHER" id="PTHR22550">
    <property type="entry name" value="SPORE GERMINATION PROTEIN"/>
    <property type="match status" value="1"/>
</dbReference>
<dbReference type="AlphaFoldDB" id="A0A6H1P3T8"/>
<evidence type="ECO:0000256" key="5">
    <source>
        <dbReference type="SAM" id="Phobius"/>
    </source>
</evidence>
<keyword evidence="3 4" id="KW-0472">Membrane</keyword>
<dbReference type="Proteomes" id="UP000501868">
    <property type="component" value="Chromosome"/>
</dbReference>
<keyword evidence="5" id="KW-0812">Transmembrane</keyword>
<reference evidence="6 7" key="2">
    <citation type="submission" date="2020-04" db="EMBL/GenBank/DDBJ databases">
        <authorList>
            <person name="Fomenkov A."/>
            <person name="Anton B.P."/>
            <person name="Roberts R.J."/>
        </authorList>
    </citation>
    <scope>NUCLEOTIDE SEQUENCE [LARGE SCALE GENOMIC DNA]</scope>
    <source>
        <strain evidence="6 7">S2</strain>
    </source>
</reference>
<sequence>MSYFLKFLRGKRSSWFHQTSNNSNLQKKNMEDDVLDSDLSLNTENLQLLFSQAPDLVIRRFPIAASKTEAALVYLPGLTDKDAIQNYVLKPLMHSSFDPNKELPITIGKIEMVDTWGQIENAILGGDSVLLLNGQITGYQLDTKGWPQRQLNNPQNEISLKGANQGFVETGSQNIALIRRYIPHQELILKEMTVGIRGKTKVSLLYLRDVASEDVLRELETRIQNITVDAILNTGELIEFIEDNPYSPFPQIMLTERPDTAASQILQGRFVIIMDRSPSVLIAPTNFMSFFQAVDDYGSRWLVSSFIRVMRFFAFMIALFLPATYVAFISYNFEVIPMELLLTIAESRIQVPLPPVMEAVIMEMTLELMREAALRLPTPIGQTIGIVGGIIIGQAAVQVGIVSNIMIIVVAVTAIASYNIPNYDMSSSIRLLRFPMMLSAAMFGIVGIVIGWMTIVGHLSSLESLGTPYGTPLAPFRFADMKDAFLRFPLWVMKSRPKGTGAIPTIRQGRNRTKR</sequence>
<dbReference type="GO" id="GO:0009847">
    <property type="term" value="P:spore germination"/>
    <property type="evidence" value="ECO:0007669"/>
    <property type="project" value="UniProtKB-UniRule"/>
</dbReference>
<dbReference type="InterPro" id="IPR004995">
    <property type="entry name" value="Spore_Ger"/>
</dbReference>
<dbReference type="Pfam" id="PF03323">
    <property type="entry name" value="GerA"/>
    <property type="match status" value="1"/>
</dbReference>
<proteinExistence type="inferred from homology"/>
<keyword evidence="5" id="KW-1133">Transmembrane helix</keyword>
<dbReference type="InterPro" id="IPR050768">
    <property type="entry name" value="UPF0353/GerABKA_families"/>
</dbReference>
<dbReference type="EMBL" id="CP051128">
    <property type="protein sequence ID" value="QIZ08213.1"/>
    <property type="molecule type" value="Genomic_DNA"/>
</dbReference>
<dbReference type="PIRSF" id="PIRSF005690">
    <property type="entry name" value="GerBA"/>
    <property type="match status" value="1"/>
</dbReference>
<comment type="similarity">
    <text evidence="2 4">Belongs to the GerABKA family.</text>
</comment>
<feature type="transmembrane region" description="Helical" evidence="5">
    <location>
        <begin position="312"/>
        <end position="333"/>
    </location>
</feature>
<reference evidence="6 7" key="1">
    <citation type="submission" date="2020-04" db="EMBL/GenBank/DDBJ databases">
        <title>Genome-Wide Identification of 5-Methylcytosine Sites in Bacterial Genomes By High-Throughput Sequencing of MspJI Restriction Fragments.</title>
        <authorList>
            <person name="Wu V."/>
        </authorList>
    </citation>
    <scope>NUCLEOTIDE SEQUENCE [LARGE SCALE GENOMIC DNA]</scope>
    <source>
        <strain evidence="6 7">S2</strain>
    </source>
</reference>
<feature type="transmembrane region" description="Helical" evidence="5">
    <location>
        <begin position="432"/>
        <end position="455"/>
    </location>
</feature>